<dbReference type="EMBL" id="CP162601">
    <property type="protein sequence ID" value="XDK24048.1"/>
    <property type="molecule type" value="Genomic_DNA"/>
</dbReference>
<dbReference type="RefSeq" id="WP_306100096.1">
    <property type="nucleotide sequence ID" value="NZ_CP162601.1"/>
</dbReference>
<dbReference type="Pfam" id="PF00012">
    <property type="entry name" value="HSP70"/>
    <property type="match status" value="1"/>
</dbReference>
<name>A0AB39HCG7_9VIBR</name>
<dbReference type="PRINTS" id="PR00301">
    <property type="entry name" value="HEATSHOCK70"/>
</dbReference>
<accession>A0AB39HCG7</accession>
<dbReference type="SUPFAM" id="SSF53067">
    <property type="entry name" value="Actin-like ATPase domain"/>
    <property type="match status" value="2"/>
</dbReference>
<dbReference type="InterPro" id="IPR021030">
    <property type="entry name" value="DUF3731"/>
</dbReference>
<dbReference type="GO" id="GO:0140662">
    <property type="term" value="F:ATP-dependent protein folding chaperone"/>
    <property type="evidence" value="ECO:0007669"/>
    <property type="project" value="InterPro"/>
</dbReference>
<dbReference type="GO" id="GO:0005524">
    <property type="term" value="F:ATP binding"/>
    <property type="evidence" value="ECO:0007669"/>
    <property type="project" value="UniProtKB-KW"/>
</dbReference>
<dbReference type="Gene3D" id="3.90.640.10">
    <property type="entry name" value="Actin, Chain A, domain 4"/>
    <property type="match status" value="1"/>
</dbReference>
<reference evidence="4" key="1">
    <citation type="submission" date="2024-07" db="EMBL/GenBank/DDBJ databases">
        <title>Genome Analysis of a Potential Novel Vibrio Species Secreting pH- and Thermo-stable Alginate Lyase and its Application in Producing Alginate Oligosaccharides.</title>
        <authorList>
            <person name="Huang H."/>
            <person name="Bao K."/>
        </authorList>
    </citation>
    <scope>NUCLEOTIDE SEQUENCE</scope>
    <source>
        <strain evidence="4">HB236076</strain>
    </source>
</reference>
<evidence type="ECO:0000313" key="4">
    <source>
        <dbReference type="EMBL" id="XDK24048.1"/>
    </source>
</evidence>
<dbReference type="PANTHER" id="PTHR42749:SF1">
    <property type="entry name" value="CELL SHAPE-DETERMINING PROTEIN MREB"/>
    <property type="match status" value="1"/>
</dbReference>
<evidence type="ECO:0000256" key="2">
    <source>
        <dbReference type="ARBA" id="ARBA00022741"/>
    </source>
</evidence>
<dbReference type="InterPro" id="IPR013126">
    <property type="entry name" value="Hsp_70_fam"/>
</dbReference>
<proteinExistence type="inferred from homology"/>
<organism evidence="4">
    <name type="scientific">Vibrio sp. HB236076</name>
    <dbReference type="NCBI Taxonomy" id="3232307"/>
    <lineage>
        <taxon>Bacteria</taxon>
        <taxon>Pseudomonadati</taxon>
        <taxon>Pseudomonadota</taxon>
        <taxon>Gammaproteobacteria</taxon>
        <taxon>Vibrionales</taxon>
        <taxon>Vibrionaceae</taxon>
        <taxon>Vibrio</taxon>
    </lineage>
</organism>
<dbReference type="Gene3D" id="3.30.420.40">
    <property type="match status" value="2"/>
</dbReference>
<dbReference type="InterPro" id="IPR043129">
    <property type="entry name" value="ATPase_NBD"/>
</dbReference>
<comment type="similarity">
    <text evidence="1">Belongs to the heat shock protein 70 family.</text>
</comment>
<dbReference type="KEGG" id="vih:AB0763_07340"/>
<keyword evidence="3" id="KW-0067">ATP-binding</keyword>
<keyword evidence="2" id="KW-0547">Nucleotide-binding</keyword>
<dbReference type="Pfam" id="PF12531">
    <property type="entry name" value="DUF3731"/>
    <property type="match status" value="1"/>
</dbReference>
<dbReference type="CDD" id="cd10170">
    <property type="entry name" value="ASKHA_NBD_HSP70"/>
    <property type="match status" value="1"/>
</dbReference>
<gene>
    <name evidence="4" type="ORF">AB0763_07340</name>
</gene>
<evidence type="ECO:0000256" key="1">
    <source>
        <dbReference type="ARBA" id="ARBA00007381"/>
    </source>
</evidence>
<dbReference type="PANTHER" id="PTHR42749">
    <property type="entry name" value="CELL SHAPE-DETERMINING PROTEIN MREB"/>
    <property type="match status" value="1"/>
</dbReference>
<sequence length="934" mass="104151">MARFLVGIDLGTTNIVVAYSEITADLRHSAVNLFPIDQSIGPGEVVRRPHLPAFRYHPAAQQFHPDHLALPWSQTRLEGDLEQVIIGEWARELGSKSEGRLVASAKSWLSHDAIDRQADVLPWGSDESIAKTSPVTATASYLHHIRMAWNFHHPSEPLEQQELVITVPASFDETARALTIEAAQRAGLKDIILLEEPQAACYHWVEQHQDQAGDLLKDVPLTLVVDVGGGTTDFSLIRASFGQGQLAIDRIGVGDHLMLGGDNIDLALAHFVERDNPKRGQLTAAALTRLIQQTRRAKENLLQSQAIQHTKVTTLGNSSKLLGGSKSVTLSQEDVKKIALDGFFPFIELSEQPTQKRNAVVEFGLPFAHDPCISKHIAAFIQQHQSACQHALGTDQPSEQDPVIPMGLLLNGGVFNSPLIAKRVEQQLAIWRQGPITILHNDHPDHAVALGAVSFAKARRGAQLKIGGGAPRSYFLHLPSKKGLGQAVCVLAKGTEEGQAHRLSQRRFALTLDQPVRFNILTSTKDDIDNKPIQTGALFEVSPGEFQPLPPYVLELEAQQKMVKQVNQKHREQVILSTQLTEVGSLTLSCIQVEPPHQEWQLNFEIRKQTEQTFAPTHQTPGLDSALEQIITFYSGNKKSIDAKQVKGLSKFLDKSLGDKEQWDSTTLRAITDALLQGKKRRRRSDPHEKQWLRLVGFGLRPGFGDQLDPWRVEQLWALYPQGLQFADQQGWSDWWNLWRRVSGGLDQEQQEQILADLAPYLHPGAVNHSSGSQKSHQRGYEAMVRLAASLEQLEVEDKTLLATWFFKRATNMNQFQQAHWWAFGRLATRHPLYASQHKVIAAKHVEQWLSVLLNQDWSTEPMMAYAAVMACRPLGDRSLDVSATLLDQVSSKLKQHKVPQSWHTLLMTQGKLSSQESQKLYGDSLPAGLILID</sequence>
<protein>
    <submittedName>
        <fullName evidence="4">Hsp70 family protein</fullName>
    </submittedName>
</protein>
<dbReference type="AlphaFoldDB" id="A0AB39HCG7"/>
<dbReference type="InterPro" id="IPR018181">
    <property type="entry name" value="Heat_shock_70_CS"/>
</dbReference>
<dbReference type="PROSITE" id="PS00329">
    <property type="entry name" value="HSP70_2"/>
    <property type="match status" value="1"/>
</dbReference>
<evidence type="ECO:0000256" key="3">
    <source>
        <dbReference type="ARBA" id="ARBA00022840"/>
    </source>
</evidence>